<keyword evidence="12 14" id="KW-0464">Manganese</keyword>
<feature type="binding site" evidence="14">
    <location>
        <position position="32"/>
    </location>
    <ligand>
        <name>D-ribulose 5-phosphate</name>
        <dbReference type="ChEBI" id="CHEBI:58121"/>
    </ligand>
</feature>
<comment type="subunit">
    <text evidence="14">Homodimer.</text>
</comment>
<evidence type="ECO:0000313" key="16">
    <source>
        <dbReference type="EMBL" id="SAK75720.1"/>
    </source>
</evidence>
<dbReference type="InterPro" id="IPR017945">
    <property type="entry name" value="DHBP_synth_RibB-like_a/b_dom"/>
</dbReference>
<protein>
    <recommendedName>
        <fullName evidence="8 14">3,4-dihydroxy-2-butanone 4-phosphate synthase</fullName>
        <shortName evidence="14">DHBP synthase</shortName>
        <ecNumber evidence="7 14">4.1.99.12</ecNumber>
    </recommendedName>
</protein>
<feature type="binding site" evidence="14">
    <location>
        <position position="28"/>
    </location>
    <ligand>
        <name>Mg(2+)</name>
        <dbReference type="ChEBI" id="CHEBI:18420"/>
        <label>1</label>
    </ligand>
</feature>
<dbReference type="GO" id="GO:0009231">
    <property type="term" value="P:riboflavin biosynthetic process"/>
    <property type="evidence" value="ECO:0007669"/>
    <property type="project" value="UniProtKB-UniRule"/>
</dbReference>
<dbReference type="Gene3D" id="3.90.870.10">
    <property type="entry name" value="DHBP synthase"/>
    <property type="match status" value="1"/>
</dbReference>
<dbReference type="GO" id="GO:0008686">
    <property type="term" value="F:3,4-dihydroxy-2-butanone-4-phosphate synthase activity"/>
    <property type="evidence" value="ECO:0007669"/>
    <property type="project" value="UniProtKB-UniRule"/>
</dbReference>
<feature type="binding site" evidence="14">
    <location>
        <position position="28"/>
    </location>
    <ligand>
        <name>Mg(2+)</name>
        <dbReference type="ChEBI" id="CHEBI:18420"/>
        <label>2</label>
    </ligand>
</feature>
<evidence type="ECO:0000256" key="2">
    <source>
        <dbReference type="ARBA" id="ARBA00001936"/>
    </source>
</evidence>
<evidence type="ECO:0000313" key="17">
    <source>
        <dbReference type="Proteomes" id="UP000054903"/>
    </source>
</evidence>
<evidence type="ECO:0000256" key="14">
    <source>
        <dbReference type="HAMAP-Rule" id="MF_00180"/>
    </source>
</evidence>
<dbReference type="SUPFAM" id="SSF55821">
    <property type="entry name" value="YrdC/RibB"/>
    <property type="match status" value="1"/>
</dbReference>
<feature type="binding site" evidence="14">
    <location>
        <begin position="140"/>
        <end position="144"/>
    </location>
    <ligand>
        <name>D-ribulose 5-phosphate</name>
        <dbReference type="ChEBI" id="CHEBI:58121"/>
    </ligand>
</feature>
<dbReference type="Pfam" id="PF00925">
    <property type="entry name" value="GTP_cyclohydro2"/>
    <property type="match status" value="1"/>
</dbReference>
<dbReference type="Gene3D" id="3.40.50.10990">
    <property type="entry name" value="GTP cyclohydrolase II"/>
    <property type="match status" value="1"/>
</dbReference>
<comment type="similarity">
    <text evidence="5">In the N-terminal section; belongs to the DHBP synthase family.</text>
</comment>
<dbReference type="HAMAP" id="MF_00180">
    <property type="entry name" value="RibB"/>
    <property type="match status" value="1"/>
</dbReference>
<evidence type="ECO:0000256" key="10">
    <source>
        <dbReference type="ARBA" id="ARBA00022723"/>
    </source>
</evidence>
<dbReference type="PIRSF" id="PIRSF001259">
    <property type="entry name" value="RibA"/>
    <property type="match status" value="1"/>
</dbReference>
<feature type="domain" description="GTP cyclohydrolase II" evidence="15">
    <location>
        <begin position="208"/>
        <end position="366"/>
    </location>
</feature>
<evidence type="ECO:0000256" key="12">
    <source>
        <dbReference type="ARBA" id="ARBA00023211"/>
    </source>
</evidence>
<comment type="function">
    <text evidence="3 14">Catalyzes the conversion of D-ribulose 5-phosphate to formate and 3,4-dihydroxy-2-butanone 4-phosphate.</text>
</comment>
<evidence type="ECO:0000256" key="7">
    <source>
        <dbReference type="ARBA" id="ARBA00012153"/>
    </source>
</evidence>
<dbReference type="Proteomes" id="UP000054903">
    <property type="component" value="Unassembled WGS sequence"/>
</dbReference>
<dbReference type="NCBIfam" id="TIGR00506">
    <property type="entry name" value="ribB"/>
    <property type="match status" value="1"/>
</dbReference>
<dbReference type="SUPFAM" id="SSF142695">
    <property type="entry name" value="RibA-like"/>
    <property type="match status" value="1"/>
</dbReference>
<keyword evidence="17" id="KW-1185">Reference proteome</keyword>
<keyword evidence="13 14" id="KW-0456">Lyase</keyword>
<dbReference type="PANTHER" id="PTHR21327:SF34">
    <property type="entry name" value="3,4-DIHYDROXY-2-BUTANONE 4-PHOSPHATE SYNTHASE"/>
    <property type="match status" value="1"/>
</dbReference>
<dbReference type="EMBL" id="FCNX02000008">
    <property type="protein sequence ID" value="SAK75720.1"/>
    <property type="molecule type" value="Genomic_DNA"/>
</dbReference>
<evidence type="ECO:0000256" key="9">
    <source>
        <dbReference type="ARBA" id="ARBA00022619"/>
    </source>
</evidence>
<evidence type="ECO:0000256" key="4">
    <source>
        <dbReference type="ARBA" id="ARBA00004904"/>
    </source>
</evidence>
<comment type="cofactor">
    <cofactor evidence="14">
        <name>Mg(2+)</name>
        <dbReference type="ChEBI" id="CHEBI:18420"/>
    </cofactor>
    <cofactor evidence="14">
        <name>Mn(2+)</name>
        <dbReference type="ChEBI" id="CHEBI:29035"/>
    </cofactor>
    <text evidence="14">Binds 2 divalent metal cations per subunit. Magnesium or manganese.</text>
</comment>
<evidence type="ECO:0000256" key="13">
    <source>
        <dbReference type="ARBA" id="ARBA00023239"/>
    </source>
</evidence>
<evidence type="ECO:0000256" key="5">
    <source>
        <dbReference type="ARBA" id="ARBA00005520"/>
    </source>
</evidence>
<proteinExistence type="inferred from homology"/>
<dbReference type="GO" id="GO:0030145">
    <property type="term" value="F:manganese ion binding"/>
    <property type="evidence" value="ECO:0007669"/>
    <property type="project" value="UniProtKB-UniRule"/>
</dbReference>
<dbReference type="STRING" id="1777138.AWB77_03473"/>
<keyword evidence="11 14" id="KW-0460">Magnesium</keyword>
<keyword evidence="9 14" id="KW-0686">Riboflavin biosynthesis</keyword>
<comment type="caution">
    <text evidence="16">The sequence shown here is derived from an EMBL/GenBank/DDBJ whole genome shotgun (WGS) entry which is preliminary data.</text>
</comment>
<comment type="catalytic activity">
    <reaction evidence="1 14">
        <text>D-ribulose 5-phosphate = (2S)-2-hydroxy-3-oxobutyl phosphate + formate + H(+)</text>
        <dbReference type="Rhea" id="RHEA:18457"/>
        <dbReference type="ChEBI" id="CHEBI:15378"/>
        <dbReference type="ChEBI" id="CHEBI:15740"/>
        <dbReference type="ChEBI" id="CHEBI:58121"/>
        <dbReference type="ChEBI" id="CHEBI:58830"/>
        <dbReference type="EC" id="4.1.99.12"/>
    </reaction>
</comment>
<accession>A0A158C0G3</accession>
<sequence length="387" mass="41645">MSLASTPEIIAELKAGRMVILVDEEDRENEGDLVVAAEFVTPEAINFMAKHGRGLICLTLTQERCKQLNLPLMTHRNGTQYGTAFTVSIEAAEGVTTGISAADRAKTIAAAVAHDARAEHIVQPGHVFPIMAQPGGVLVRAGHTEAGCDLTALAGLTSAAVICEIIKDDGEMARLPDLIEFGEQHGIMIGTIADLIHYRSRTESIIEKVCERTMQTAHGAFRAVLYRDEPTGSPHIALVRGTPRPDRDTPVRVHEPLSVLDLLEVDASTHSWTIDAAMKEIAARDLGAIVMLNCGDTKEHLVDVFRAFDQQDKAAELKRRPIDFKTYGIGAQILRDIGVGKMEVLANPRKLGSMSGYGLEVTGFVPMPGCPATAAPADTSITQLRSA</sequence>
<feature type="binding site" evidence="14">
    <location>
        <begin position="27"/>
        <end position="28"/>
    </location>
    <ligand>
        <name>D-ribulose 5-phosphate</name>
        <dbReference type="ChEBI" id="CHEBI:58121"/>
    </ligand>
</feature>
<dbReference type="PANTHER" id="PTHR21327">
    <property type="entry name" value="GTP CYCLOHYDROLASE II-RELATED"/>
    <property type="match status" value="1"/>
</dbReference>
<dbReference type="NCBIfam" id="NF010626">
    <property type="entry name" value="PRK14019.1"/>
    <property type="match status" value="1"/>
</dbReference>
<dbReference type="InterPro" id="IPR000422">
    <property type="entry name" value="DHBP_synthase_RibB"/>
</dbReference>
<dbReference type="FunFam" id="3.90.870.10:FF:000001">
    <property type="entry name" value="Riboflavin biosynthesis protein RibBA"/>
    <property type="match status" value="1"/>
</dbReference>
<feature type="binding site" evidence="14">
    <location>
        <position position="143"/>
    </location>
    <ligand>
        <name>Mg(2+)</name>
        <dbReference type="ChEBI" id="CHEBI:18420"/>
        <label>2</label>
    </ligand>
</feature>
<feature type="site" description="Essential for catalytic activity" evidence="14">
    <location>
        <position position="164"/>
    </location>
</feature>
<comment type="cofactor">
    <cofactor evidence="2">
        <name>Mn(2+)</name>
        <dbReference type="ChEBI" id="CHEBI:29035"/>
    </cofactor>
</comment>
<dbReference type="EC" id="4.1.99.12" evidence="7 14"/>
<dbReference type="GO" id="GO:0005829">
    <property type="term" value="C:cytosol"/>
    <property type="evidence" value="ECO:0007669"/>
    <property type="project" value="TreeGrafter"/>
</dbReference>
<dbReference type="RefSeq" id="WP_061135643.1">
    <property type="nucleotide sequence ID" value="NZ_FCNX02000008.1"/>
</dbReference>
<gene>
    <name evidence="14" type="primary">ribB</name>
    <name evidence="16" type="ORF">AWB77_03473</name>
</gene>
<dbReference type="OrthoDB" id="9793111at2"/>
<evidence type="ECO:0000259" key="15">
    <source>
        <dbReference type="Pfam" id="PF00925"/>
    </source>
</evidence>
<evidence type="ECO:0000256" key="11">
    <source>
        <dbReference type="ARBA" id="ARBA00022842"/>
    </source>
</evidence>
<reference evidence="16" key="1">
    <citation type="submission" date="2016-01" db="EMBL/GenBank/DDBJ databases">
        <authorList>
            <person name="Peeters C."/>
        </authorList>
    </citation>
    <scope>NUCLEOTIDE SEQUENCE</scope>
    <source>
        <strain evidence="16">LMG 29320</strain>
    </source>
</reference>
<comment type="similarity">
    <text evidence="14">Belongs to the DHBP synthase family.</text>
</comment>
<dbReference type="GO" id="GO:0000287">
    <property type="term" value="F:magnesium ion binding"/>
    <property type="evidence" value="ECO:0007669"/>
    <property type="project" value="UniProtKB-UniRule"/>
</dbReference>
<comment type="similarity">
    <text evidence="6">In the C-terminal section; belongs to the GTP cyclohydrolase II family.</text>
</comment>
<dbReference type="UniPathway" id="UPA00275">
    <property type="reaction ID" value="UER00399"/>
</dbReference>
<evidence type="ECO:0000256" key="8">
    <source>
        <dbReference type="ARBA" id="ARBA00018836"/>
    </source>
</evidence>
<name>A0A158C0G3_9BURK</name>
<dbReference type="GO" id="GO:0003935">
    <property type="term" value="F:GTP cyclohydrolase II activity"/>
    <property type="evidence" value="ECO:0007669"/>
    <property type="project" value="TreeGrafter"/>
</dbReference>
<evidence type="ECO:0000256" key="3">
    <source>
        <dbReference type="ARBA" id="ARBA00002284"/>
    </source>
</evidence>
<evidence type="ECO:0000256" key="6">
    <source>
        <dbReference type="ARBA" id="ARBA00008976"/>
    </source>
</evidence>
<dbReference type="InterPro" id="IPR036144">
    <property type="entry name" value="RibA-like_sf"/>
</dbReference>
<feature type="site" description="Essential for catalytic activity" evidence="14">
    <location>
        <position position="126"/>
    </location>
</feature>
<dbReference type="Pfam" id="PF00926">
    <property type="entry name" value="DHBP_synthase"/>
    <property type="match status" value="1"/>
</dbReference>
<organism evidence="16 17">
    <name type="scientific">Caballeronia fortuita</name>
    <dbReference type="NCBI Taxonomy" id="1777138"/>
    <lineage>
        <taxon>Bacteria</taxon>
        <taxon>Pseudomonadati</taxon>
        <taxon>Pseudomonadota</taxon>
        <taxon>Betaproteobacteria</taxon>
        <taxon>Burkholderiales</taxon>
        <taxon>Burkholderiaceae</taxon>
        <taxon>Caballeronia</taxon>
    </lineage>
</organism>
<dbReference type="InterPro" id="IPR032677">
    <property type="entry name" value="GTP_cyclohydro_II"/>
</dbReference>
<dbReference type="AlphaFoldDB" id="A0A158C0G3"/>
<comment type="pathway">
    <text evidence="4 14">Cofactor biosynthesis; riboflavin biosynthesis; 2-hydroxy-3-oxobutyl phosphate from D-ribulose 5-phosphate: step 1/1.</text>
</comment>
<evidence type="ECO:0000256" key="1">
    <source>
        <dbReference type="ARBA" id="ARBA00000141"/>
    </source>
</evidence>
<keyword evidence="10 14" id="KW-0479">Metal-binding</keyword>